<sequence>MGQAGVRVTGLSEVPDVMRRAAVGSARGLRYPGTDGQAVSQRTSQNYPESDETPIDGIEGTVATKAVASRRRQRLRVEPEGMAQQPVIEADVCSLAWGRAGW</sequence>
<dbReference type="EMBL" id="BMNG01000027">
    <property type="protein sequence ID" value="GGO59197.1"/>
    <property type="molecule type" value="Genomic_DNA"/>
</dbReference>
<feature type="region of interest" description="Disordered" evidence="1">
    <location>
        <begin position="28"/>
        <end position="56"/>
    </location>
</feature>
<name>A0ABQ2MUU0_9ACTN</name>
<protein>
    <submittedName>
        <fullName evidence="2">Uncharacterized protein</fullName>
    </submittedName>
</protein>
<evidence type="ECO:0000256" key="1">
    <source>
        <dbReference type="SAM" id="MobiDB-lite"/>
    </source>
</evidence>
<evidence type="ECO:0000313" key="3">
    <source>
        <dbReference type="Proteomes" id="UP000656881"/>
    </source>
</evidence>
<reference evidence="3" key="1">
    <citation type="journal article" date="2019" name="Int. J. Syst. Evol. Microbiol.">
        <title>The Global Catalogue of Microorganisms (GCM) 10K type strain sequencing project: providing services to taxonomists for standard genome sequencing and annotation.</title>
        <authorList>
            <consortium name="The Broad Institute Genomics Platform"/>
            <consortium name="The Broad Institute Genome Sequencing Center for Infectious Disease"/>
            <person name="Wu L."/>
            <person name="Ma J."/>
        </authorList>
    </citation>
    <scope>NUCLEOTIDE SEQUENCE [LARGE SCALE GENOMIC DNA]</scope>
    <source>
        <strain evidence="3">CGMCC 4.7349</strain>
    </source>
</reference>
<dbReference type="Proteomes" id="UP000656881">
    <property type="component" value="Unassembled WGS sequence"/>
</dbReference>
<feature type="compositionally biased region" description="Polar residues" evidence="1">
    <location>
        <begin position="37"/>
        <end position="48"/>
    </location>
</feature>
<evidence type="ECO:0000313" key="2">
    <source>
        <dbReference type="EMBL" id="GGO59197.1"/>
    </source>
</evidence>
<organism evidence="2 3">
    <name type="scientific">Streptomyces lasiicapitis</name>
    <dbReference type="NCBI Taxonomy" id="1923961"/>
    <lineage>
        <taxon>Bacteria</taxon>
        <taxon>Bacillati</taxon>
        <taxon>Actinomycetota</taxon>
        <taxon>Actinomycetes</taxon>
        <taxon>Kitasatosporales</taxon>
        <taxon>Streptomycetaceae</taxon>
        <taxon>Streptomyces</taxon>
    </lineage>
</organism>
<comment type="caution">
    <text evidence="2">The sequence shown here is derived from an EMBL/GenBank/DDBJ whole genome shotgun (WGS) entry which is preliminary data.</text>
</comment>
<proteinExistence type="predicted"/>
<gene>
    <name evidence="2" type="ORF">GCM10012286_80240</name>
</gene>
<accession>A0ABQ2MUU0</accession>
<keyword evidence="3" id="KW-1185">Reference proteome</keyword>